<accession>A0A3B5A464</accession>
<proteinExistence type="predicted"/>
<dbReference type="Ensembl" id="ENSSPAT00000015731.1">
    <property type="protein sequence ID" value="ENSSPAP00000015480.1"/>
    <property type="gene ID" value="ENSSPAG00000011667.1"/>
</dbReference>
<evidence type="ECO:0000313" key="1">
    <source>
        <dbReference type="Ensembl" id="ENSSPAP00000015480.1"/>
    </source>
</evidence>
<dbReference type="AlphaFoldDB" id="A0A3B5A464"/>
<protein>
    <submittedName>
        <fullName evidence="1">Uncharacterized protein</fullName>
    </submittedName>
</protein>
<name>A0A3B5A464_9TELE</name>
<reference evidence="1" key="1">
    <citation type="submission" date="2023-09" db="UniProtKB">
        <authorList>
            <consortium name="Ensembl"/>
        </authorList>
    </citation>
    <scope>IDENTIFICATION</scope>
</reference>
<sequence length="142" mass="16521">MEERIEDLENRSKRDNILDKEIKDKEGHYFLISGYIFGEHIVIGCVYAPTVYEPSFLPGLLADISSLSCSLMVLGGDFTYSTNANQCWWYWPTQHTFFYNWACHAWVIWGWLRSYLDSTFCIDSRACLIAKGKTLLKRSQLT</sequence>
<organism evidence="1">
    <name type="scientific">Stegastes partitus</name>
    <name type="common">bicolor damselfish</name>
    <dbReference type="NCBI Taxonomy" id="144197"/>
    <lineage>
        <taxon>Eukaryota</taxon>
        <taxon>Metazoa</taxon>
        <taxon>Chordata</taxon>
        <taxon>Craniata</taxon>
        <taxon>Vertebrata</taxon>
        <taxon>Euteleostomi</taxon>
        <taxon>Actinopterygii</taxon>
        <taxon>Neopterygii</taxon>
        <taxon>Teleostei</taxon>
        <taxon>Neoteleostei</taxon>
        <taxon>Acanthomorphata</taxon>
        <taxon>Ovalentaria</taxon>
        <taxon>Pomacentridae</taxon>
        <taxon>Stegastes</taxon>
    </lineage>
</organism>